<evidence type="ECO:0000256" key="1">
    <source>
        <dbReference type="ARBA" id="ARBA00001231"/>
    </source>
</evidence>
<dbReference type="PROSITE" id="PS50206">
    <property type="entry name" value="RHODANESE_3"/>
    <property type="match status" value="1"/>
</dbReference>
<evidence type="ECO:0000259" key="6">
    <source>
        <dbReference type="PROSITE" id="PS50206"/>
    </source>
</evidence>
<evidence type="ECO:0000313" key="7">
    <source>
        <dbReference type="EMBL" id="MPC41686.1"/>
    </source>
</evidence>
<organism evidence="7 8">
    <name type="scientific">Portunus trituberculatus</name>
    <name type="common">Swimming crab</name>
    <name type="synonym">Neptunus trituberculatus</name>
    <dbReference type="NCBI Taxonomy" id="210409"/>
    <lineage>
        <taxon>Eukaryota</taxon>
        <taxon>Metazoa</taxon>
        <taxon>Ecdysozoa</taxon>
        <taxon>Arthropoda</taxon>
        <taxon>Crustacea</taxon>
        <taxon>Multicrustacea</taxon>
        <taxon>Malacostraca</taxon>
        <taxon>Eumalacostraca</taxon>
        <taxon>Eucarida</taxon>
        <taxon>Decapoda</taxon>
        <taxon>Pleocyemata</taxon>
        <taxon>Brachyura</taxon>
        <taxon>Eubrachyura</taxon>
        <taxon>Portunoidea</taxon>
        <taxon>Portunidae</taxon>
        <taxon>Portuninae</taxon>
        <taxon>Portunus</taxon>
    </lineage>
</organism>
<dbReference type="OrthoDB" id="428480at2759"/>
<feature type="domain" description="Rhodanese" evidence="6">
    <location>
        <begin position="77"/>
        <end position="110"/>
    </location>
</feature>
<sequence length="217" mass="24779">MTFESNPDGGKLGRFKSVGTREKSRKLLTTANKGVEVPGILWTSHLTEAGRVDRFLNNSQYIIQVWTTGQDPLIAELLQKGYRLIFSNYDAWYLDCGFGAWVGEGNNWCSPYIGWQKVYDNSPHQMALNLTKSTYANLILGGEAALWTEQVDDHNLDAKLWPRGAALAERLWSNPATGWEEAEFRLIHHRQRLVKRGVPSERIQPQWCHQNEGLCYL</sequence>
<comment type="catalytic activity">
    <reaction evidence="1">
        <text>Hydrolysis of terminal non-reducing N-acetyl-D-hexosamine residues in N-acetyl-beta-D-hexosaminides.</text>
        <dbReference type="EC" id="3.2.1.52"/>
    </reaction>
</comment>
<evidence type="ECO:0000256" key="3">
    <source>
        <dbReference type="ARBA" id="ARBA00012663"/>
    </source>
</evidence>
<keyword evidence="4" id="KW-0732">Signal</keyword>
<dbReference type="EC" id="3.2.1.52" evidence="3"/>
<dbReference type="InterPro" id="IPR017853">
    <property type="entry name" value="GH"/>
</dbReference>
<dbReference type="AlphaFoldDB" id="A0A5B7F8T7"/>
<dbReference type="PANTHER" id="PTHR22600:SF26">
    <property type="entry name" value="BETA-N-ACETYLHEXOSAMINIDASE"/>
    <property type="match status" value="1"/>
</dbReference>
<evidence type="ECO:0000256" key="4">
    <source>
        <dbReference type="ARBA" id="ARBA00022729"/>
    </source>
</evidence>
<evidence type="ECO:0000256" key="2">
    <source>
        <dbReference type="ARBA" id="ARBA00006285"/>
    </source>
</evidence>
<dbReference type="Gene3D" id="3.20.20.80">
    <property type="entry name" value="Glycosidases"/>
    <property type="match status" value="1"/>
</dbReference>
<dbReference type="SUPFAM" id="SSF51445">
    <property type="entry name" value="(Trans)glycosidases"/>
    <property type="match status" value="1"/>
</dbReference>
<dbReference type="Proteomes" id="UP000324222">
    <property type="component" value="Unassembled WGS sequence"/>
</dbReference>
<comment type="similarity">
    <text evidence="2">Belongs to the glycosyl hydrolase 20 family.</text>
</comment>
<accession>A0A5B7F8T7</accession>
<dbReference type="GO" id="GO:0016231">
    <property type="term" value="F:beta-N-acetylglucosaminidase activity"/>
    <property type="evidence" value="ECO:0007669"/>
    <property type="project" value="TreeGrafter"/>
</dbReference>
<reference evidence="7 8" key="1">
    <citation type="submission" date="2019-05" db="EMBL/GenBank/DDBJ databases">
        <title>Another draft genome of Portunus trituberculatus and its Hox gene families provides insights of decapod evolution.</title>
        <authorList>
            <person name="Jeong J.-H."/>
            <person name="Song I."/>
            <person name="Kim S."/>
            <person name="Choi T."/>
            <person name="Kim D."/>
            <person name="Ryu S."/>
            <person name="Kim W."/>
        </authorList>
    </citation>
    <scope>NUCLEOTIDE SEQUENCE [LARGE SCALE GENOMIC DNA]</scope>
    <source>
        <tissue evidence="7">Muscle</tissue>
    </source>
</reference>
<dbReference type="InterPro" id="IPR025705">
    <property type="entry name" value="Beta_hexosaminidase_sua/sub"/>
</dbReference>
<dbReference type="EMBL" id="VSRR010005149">
    <property type="protein sequence ID" value="MPC41686.1"/>
    <property type="molecule type" value="Genomic_DNA"/>
</dbReference>
<dbReference type="InterPro" id="IPR015883">
    <property type="entry name" value="Glyco_hydro_20_cat"/>
</dbReference>
<gene>
    <name evidence="7" type="primary">HEXC_2</name>
    <name evidence="7" type="ORF">E2C01_035286</name>
</gene>
<dbReference type="GO" id="GO:0030203">
    <property type="term" value="P:glycosaminoglycan metabolic process"/>
    <property type="evidence" value="ECO:0007669"/>
    <property type="project" value="TreeGrafter"/>
</dbReference>
<dbReference type="InterPro" id="IPR001763">
    <property type="entry name" value="Rhodanese-like_dom"/>
</dbReference>
<dbReference type="PRINTS" id="PR00738">
    <property type="entry name" value="GLHYDRLASE20"/>
</dbReference>
<keyword evidence="5" id="KW-0378">Hydrolase</keyword>
<protein>
    <recommendedName>
        <fullName evidence="3">beta-N-acetylhexosaminidase</fullName>
        <ecNumber evidence="3">3.2.1.52</ecNumber>
    </recommendedName>
</protein>
<evidence type="ECO:0000256" key="5">
    <source>
        <dbReference type="ARBA" id="ARBA00022801"/>
    </source>
</evidence>
<dbReference type="GO" id="GO:0005886">
    <property type="term" value="C:plasma membrane"/>
    <property type="evidence" value="ECO:0007669"/>
    <property type="project" value="TreeGrafter"/>
</dbReference>
<dbReference type="Pfam" id="PF00728">
    <property type="entry name" value="Glyco_hydro_20"/>
    <property type="match status" value="1"/>
</dbReference>
<name>A0A5B7F8T7_PORTR</name>
<keyword evidence="8" id="KW-1185">Reference proteome</keyword>
<dbReference type="PANTHER" id="PTHR22600">
    <property type="entry name" value="BETA-HEXOSAMINIDASE"/>
    <property type="match status" value="1"/>
</dbReference>
<comment type="caution">
    <text evidence="7">The sequence shown here is derived from an EMBL/GenBank/DDBJ whole genome shotgun (WGS) entry which is preliminary data.</text>
</comment>
<proteinExistence type="inferred from homology"/>
<dbReference type="GO" id="GO:0005975">
    <property type="term" value="P:carbohydrate metabolic process"/>
    <property type="evidence" value="ECO:0007669"/>
    <property type="project" value="InterPro"/>
</dbReference>
<evidence type="ECO:0000313" key="8">
    <source>
        <dbReference type="Proteomes" id="UP000324222"/>
    </source>
</evidence>